<dbReference type="PANTHER" id="PTHR22777:SF17">
    <property type="entry name" value="UPF0053 PROTEIN SLL0260"/>
    <property type="match status" value="1"/>
</dbReference>
<evidence type="ECO:0000259" key="11">
    <source>
        <dbReference type="PROSITE" id="PS51846"/>
    </source>
</evidence>
<dbReference type="InterPro" id="IPR046342">
    <property type="entry name" value="CBS_dom_sf"/>
</dbReference>
<dbReference type="AlphaFoldDB" id="A0A7C3N9Q1"/>
<gene>
    <name evidence="12" type="ORF">ENS15_02660</name>
</gene>
<dbReference type="SUPFAM" id="SSF54631">
    <property type="entry name" value="CBS-domain pair"/>
    <property type="match status" value="1"/>
</dbReference>
<evidence type="ECO:0000256" key="4">
    <source>
        <dbReference type="ARBA" id="ARBA00022989"/>
    </source>
</evidence>
<keyword evidence="3" id="KW-0677">Repeat</keyword>
<dbReference type="SUPFAM" id="SSF56176">
    <property type="entry name" value="FAD-binding/transporter-associated domain-like"/>
    <property type="match status" value="1"/>
</dbReference>
<proteinExistence type="predicted"/>
<feature type="domain" description="CBS" evidence="10">
    <location>
        <begin position="262"/>
        <end position="322"/>
    </location>
</feature>
<dbReference type="Gene3D" id="3.30.465.10">
    <property type="match status" value="1"/>
</dbReference>
<feature type="transmembrane region" description="Helical" evidence="9">
    <location>
        <begin position="55"/>
        <end position="74"/>
    </location>
</feature>
<evidence type="ECO:0000256" key="9">
    <source>
        <dbReference type="SAM" id="Phobius"/>
    </source>
</evidence>
<organism evidence="12">
    <name type="scientific">candidate division WOR-3 bacterium</name>
    <dbReference type="NCBI Taxonomy" id="2052148"/>
    <lineage>
        <taxon>Bacteria</taxon>
        <taxon>Bacteria division WOR-3</taxon>
    </lineage>
</organism>
<dbReference type="PANTHER" id="PTHR22777">
    <property type="entry name" value="HEMOLYSIN-RELATED"/>
    <property type="match status" value="1"/>
</dbReference>
<evidence type="ECO:0000256" key="7">
    <source>
        <dbReference type="PROSITE-ProRule" id="PRU00703"/>
    </source>
</evidence>
<dbReference type="InterPro" id="IPR002550">
    <property type="entry name" value="CNNM"/>
</dbReference>
<dbReference type="SMART" id="SM01091">
    <property type="entry name" value="CorC_HlyC"/>
    <property type="match status" value="1"/>
</dbReference>
<dbReference type="EMBL" id="DSTT01000003">
    <property type="protein sequence ID" value="HFK23541.1"/>
    <property type="molecule type" value="Genomic_DNA"/>
</dbReference>
<evidence type="ECO:0000256" key="6">
    <source>
        <dbReference type="ARBA" id="ARBA00023136"/>
    </source>
</evidence>
<evidence type="ECO:0000259" key="10">
    <source>
        <dbReference type="PROSITE" id="PS51371"/>
    </source>
</evidence>
<dbReference type="InterPro" id="IPR016169">
    <property type="entry name" value="FAD-bd_PCMH_sub2"/>
</dbReference>
<dbReference type="PROSITE" id="PS51371">
    <property type="entry name" value="CBS"/>
    <property type="match status" value="2"/>
</dbReference>
<evidence type="ECO:0000256" key="3">
    <source>
        <dbReference type="ARBA" id="ARBA00022737"/>
    </source>
</evidence>
<feature type="domain" description="CBS" evidence="10">
    <location>
        <begin position="201"/>
        <end position="261"/>
    </location>
</feature>
<keyword evidence="5 7" id="KW-0129">CBS domain</keyword>
<dbReference type="Gene3D" id="3.10.580.10">
    <property type="entry name" value="CBS-domain"/>
    <property type="match status" value="1"/>
</dbReference>
<dbReference type="GO" id="GO:0005886">
    <property type="term" value="C:plasma membrane"/>
    <property type="evidence" value="ECO:0007669"/>
    <property type="project" value="TreeGrafter"/>
</dbReference>
<comment type="subcellular location">
    <subcellularLocation>
        <location evidence="1">Membrane</location>
        <topology evidence="1">Multi-pass membrane protein</topology>
    </subcellularLocation>
</comment>
<keyword evidence="6 8" id="KW-0472">Membrane</keyword>
<evidence type="ECO:0000256" key="1">
    <source>
        <dbReference type="ARBA" id="ARBA00004141"/>
    </source>
</evidence>
<dbReference type="Pfam" id="PF03471">
    <property type="entry name" value="CorC_HlyC"/>
    <property type="match status" value="1"/>
</dbReference>
<dbReference type="PROSITE" id="PS51846">
    <property type="entry name" value="CNNM"/>
    <property type="match status" value="1"/>
</dbReference>
<dbReference type="InterPro" id="IPR000644">
    <property type="entry name" value="CBS_dom"/>
</dbReference>
<feature type="transmembrane region" description="Helical" evidence="9">
    <location>
        <begin position="86"/>
        <end position="105"/>
    </location>
</feature>
<reference evidence="12" key="1">
    <citation type="journal article" date="2020" name="mSystems">
        <title>Genome- and Community-Level Interaction Insights into Carbon Utilization and Element Cycling Functions of Hydrothermarchaeota in Hydrothermal Sediment.</title>
        <authorList>
            <person name="Zhou Z."/>
            <person name="Liu Y."/>
            <person name="Xu W."/>
            <person name="Pan J."/>
            <person name="Luo Z.H."/>
            <person name="Li M."/>
        </authorList>
    </citation>
    <scope>NUCLEOTIDE SEQUENCE [LARGE SCALE GENOMIC DNA]</scope>
    <source>
        <strain evidence="12">SpSt-464</strain>
    </source>
</reference>
<feature type="transmembrane region" description="Helical" evidence="9">
    <location>
        <begin position="117"/>
        <end position="139"/>
    </location>
</feature>
<evidence type="ECO:0000256" key="2">
    <source>
        <dbReference type="ARBA" id="ARBA00022692"/>
    </source>
</evidence>
<sequence>MFNLFFAFIFLIFSSFLSASEMSFVSSNKVFIKILSNRSKHYLNLLDFLNKPQNYLYTILISNNLTNILITTFIEKFFLYKNLNISPILSTIYISLLVMIFGEVFPKYIVSEKSETFALLFFYPVKILYFVLFPLIKIISGSNRIFLRREQKNYNRMMLESENIKELLLKNLNFKDDVGIEEDIVKGIFKIKDRKVKDISVKRKEVLMIPSDVKIEDLKDILKSSKKIYSRIPVWEDSIDNILGVLNIFDILKSGNVEIKKILRKPLFVSESVSIGNLLKEMNDFQESFAIVIDEYGGFEGIVTKEDIVEVIFGDIEDEHDEIIENDYTLGIEKGEIPIDDFCEKYNVKIENGHFTTLSGYIVYVLKRFPEKNDIVIVDNKIKIIVLEVKNMVVKKVKVEEIVK</sequence>
<feature type="domain" description="CNNM transmembrane" evidence="11">
    <location>
        <begin position="1"/>
        <end position="183"/>
    </location>
</feature>
<dbReference type="GO" id="GO:0050660">
    <property type="term" value="F:flavin adenine dinucleotide binding"/>
    <property type="evidence" value="ECO:0007669"/>
    <property type="project" value="InterPro"/>
</dbReference>
<evidence type="ECO:0000313" key="12">
    <source>
        <dbReference type="EMBL" id="HFK23541.1"/>
    </source>
</evidence>
<dbReference type="Pfam" id="PF01595">
    <property type="entry name" value="CNNM"/>
    <property type="match status" value="1"/>
</dbReference>
<dbReference type="Pfam" id="PF00571">
    <property type="entry name" value="CBS"/>
    <property type="match status" value="2"/>
</dbReference>
<keyword evidence="4 8" id="KW-1133">Transmembrane helix</keyword>
<accession>A0A7C3N9Q1</accession>
<evidence type="ECO:0000256" key="8">
    <source>
        <dbReference type="PROSITE-ProRule" id="PRU01193"/>
    </source>
</evidence>
<dbReference type="InterPro" id="IPR044751">
    <property type="entry name" value="Ion_transp-like_CBS"/>
</dbReference>
<keyword evidence="2 8" id="KW-0812">Transmembrane</keyword>
<comment type="caution">
    <text evidence="12">The sequence shown here is derived from an EMBL/GenBank/DDBJ whole genome shotgun (WGS) entry which is preliminary data.</text>
</comment>
<evidence type="ECO:0000256" key="5">
    <source>
        <dbReference type="ARBA" id="ARBA00023122"/>
    </source>
</evidence>
<dbReference type="CDD" id="cd04590">
    <property type="entry name" value="CBS_pair_CorC_HlyC_assoc"/>
    <property type="match status" value="1"/>
</dbReference>
<name>A0A7C3N9Q1_UNCW3</name>
<dbReference type="InterPro" id="IPR036318">
    <property type="entry name" value="FAD-bd_PCMH-like_sf"/>
</dbReference>
<dbReference type="InterPro" id="IPR005170">
    <property type="entry name" value="Transptr-assoc_dom"/>
</dbReference>
<protein>
    <submittedName>
        <fullName evidence="12">HlyC/CorC family transporter</fullName>
    </submittedName>
</protein>